<organism evidence="1 2">
    <name type="scientific">Rhabditophanes sp. KR3021</name>
    <dbReference type="NCBI Taxonomy" id="114890"/>
    <lineage>
        <taxon>Eukaryota</taxon>
        <taxon>Metazoa</taxon>
        <taxon>Ecdysozoa</taxon>
        <taxon>Nematoda</taxon>
        <taxon>Chromadorea</taxon>
        <taxon>Rhabditida</taxon>
        <taxon>Tylenchina</taxon>
        <taxon>Panagrolaimomorpha</taxon>
        <taxon>Strongyloidoidea</taxon>
        <taxon>Alloionematidae</taxon>
        <taxon>Rhabditophanes</taxon>
    </lineage>
</organism>
<dbReference type="Proteomes" id="UP000095286">
    <property type="component" value="Unplaced"/>
</dbReference>
<protein>
    <submittedName>
        <fullName evidence="2">Alpha-1,2-Mannosidase</fullName>
    </submittedName>
</protein>
<proteinExistence type="predicted"/>
<name>A0AC35TYK7_9BILA</name>
<sequence>MHYHPIIIFIVSLLITTANAFSQTQKDEYRTKVKDMFSHAYNAYLDHAYPYDELKPLTCKGQDTWGKFKLTLIDSLSTNMILGNYTEFHRVVNLILESVTTDIDVNVSIFETNIRVIGGLLSAHILQIRDPYANLTDNYPCAGPLLDLAREFANKLLPAFRTTTGMPYGTVNLKYGVNKNETPITCTACIGTLIVEFGTLTRLTGDPIYESTAMKALNALWKTRSEIGLVGNHIDVMTGKWTATDATIGAAVDSYYEYLAKGAILFQKPELMVQFKETVKVVNKHLRKDDWFTLSFMETGGKHKLYFQSLEAFWPGVLALTGSIDEAQRILLNYAQIIRHIGVMPEIYDYPNKKPLPGREGFPLRPEFVESLMYVYKATKDDTYLQIAAGIVDTINLMSKVPCGYSTVKNVITGQLDDRMESFFLAETVKYLYLIFDENNFIHNDGSEARIIDTDNGKCVVEAGGYIFNTEAHPIDPSMLYCCDKRKEKDLEMIDKFKSNINFLELLNIDESNVDSYLAGKEVVDEVKDTVPQQDEETANIDHKLLSEVIADIEENTTGSHLSLSPDEEKTFSIDGKKLNDLDEIKQIISHFTKHQSGSYAIDDAKKIILYLKDLRTKYGDISFSSIELQKSLIDEDIEHEVKKRTIDLIESIELVDDDKSWLLSQRVLTNAGSLNSVRFNNFTAQQAASALRPFYFEVHPDRFAKDPLVRQKNEKSLQIFNGYLNELYPVPKAQKPIEVNFSIRCKKTEKFINICVPLTGNDPRRIVRSALEKCELDTKKVPEPIENKSKVEHYETPSSASYSKREAEARWRSLHEQFYSKKKKKPIPNELLNALSKNHDFIREKMRNYEEMKENFKDEIAHLQRVVGLVDVRWTSRWEHSYLKRCLLTVSLMYKDAEPEVKTKIMYALHGYILNFGRGSHVCCNGNIQFGADDVPKNWLQVCLEATTRRNEINILHDLKSKVKSLLGNEFNLILDENDCILRTVTEYKTIYLRLKRRNKEEINKLRSLLKGSIIEVTSTNDELSLDKNGRIFIPCNVEYSALIQFLEANVEISKHLTKNLISKICEAESLQKTCVIILQLKDLSWDDTILIEDLRKCLTRLENATPEIKDLIKGMHVKISNNPNIYVMNDGKLVIPVDWI</sequence>
<evidence type="ECO:0000313" key="1">
    <source>
        <dbReference type="Proteomes" id="UP000095286"/>
    </source>
</evidence>
<accession>A0AC35TYK7</accession>
<dbReference type="WBParaSite" id="RSKR_0000547300.1">
    <property type="protein sequence ID" value="RSKR_0000547300.1"/>
    <property type="gene ID" value="RSKR_0000547300"/>
</dbReference>
<evidence type="ECO:0000313" key="2">
    <source>
        <dbReference type="WBParaSite" id="RSKR_0000547300.1"/>
    </source>
</evidence>
<reference evidence="2" key="1">
    <citation type="submission" date="2016-11" db="UniProtKB">
        <authorList>
            <consortium name="WormBaseParasite"/>
        </authorList>
    </citation>
    <scope>IDENTIFICATION</scope>
    <source>
        <strain evidence="2">KR3021</strain>
    </source>
</reference>